<keyword evidence="1" id="KW-1133">Transmembrane helix</keyword>
<evidence type="ECO:0000313" key="3">
    <source>
        <dbReference type="WBParaSite" id="ALUE_0001366201-mRNA-1"/>
    </source>
</evidence>
<keyword evidence="1" id="KW-0472">Membrane</keyword>
<accession>A0A0M3I8I3</accession>
<keyword evidence="1" id="KW-0812">Transmembrane</keyword>
<keyword evidence="2" id="KW-1185">Reference proteome</keyword>
<dbReference type="WBParaSite" id="ALUE_0001366201-mRNA-1">
    <property type="protein sequence ID" value="ALUE_0001366201-mRNA-1"/>
    <property type="gene ID" value="ALUE_0001366201"/>
</dbReference>
<evidence type="ECO:0000313" key="2">
    <source>
        <dbReference type="Proteomes" id="UP000036681"/>
    </source>
</evidence>
<organism evidence="2 3">
    <name type="scientific">Ascaris lumbricoides</name>
    <name type="common">Giant roundworm</name>
    <dbReference type="NCBI Taxonomy" id="6252"/>
    <lineage>
        <taxon>Eukaryota</taxon>
        <taxon>Metazoa</taxon>
        <taxon>Ecdysozoa</taxon>
        <taxon>Nematoda</taxon>
        <taxon>Chromadorea</taxon>
        <taxon>Rhabditida</taxon>
        <taxon>Spirurina</taxon>
        <taxon>Ascaridomorpha</taxon>
        <taxon>Ascaridoidea</taxon>
        <taxon>Ascarididae</taxon>
        <taxon>Ascaris</taxon>
    </lineage>
</organism>
<dbReference type="Proteomes" id="UP000036681">
    <property type="component" value="Unplaced"/>
</dbReference>
<protein>
    <submittedName>
        <fullName evidence="3">Protein panstrongylus lignarius</fullName>
    </submittedName>
</protein>
<proteinExistence type="predicted"/>
<feature type="transmembrane region" description="Helical" evidence="1">
    <location>
        <begin position="103"/>
        <end position="120"/>
    </location>
</feature>
<reference evidence="3" key="1">
    <citation type="submission" date="2017-02" db="UniProtKB">
        <authorList>
            <consortium name="WormBaseParasite"/>
        </authorList>
    </citation>
    <scope>IDENTIFICATION</scope>
</reference>
<name>A0A0M3I8I3_ASCLU</name>
<evidence type="ECO:0000256" key="1">
    <source>
        <dbReference type="SAM" id="Phobius"/>
    </source>
</evidence>
<sequence>MFQVSSISFIVNGLETSTRVASVNSPTSYPTASYIGPYTGEYLGHIWRPKTTPSPTTSTALLTTTESADVNVSSNKTKYANNNSTHEMLTIYKDFNVSLIKKLVITTAVTSAIGVFMMLICTPWCDRKARNAHLTLDIYTYEEMIRNEKLSLMKAIRAREIIKREEMLQSPERLKKLELRRRYGMKRIPDTSDSSQCFPNEGDQR</sequence>
<dbReference type="AlphaFoldDB" id="A0A0M3I8I3"/>